<keyword evidence="4" id="KW-0235">DNA replication</keyword>
<dbReference type="GO" id="GO:0005524">
    <property type="term" value="F:ATP binding"/>
    <property type="evidence" value="ECO:0007669"/>
    <property type="project" value="UniProtKB-KW"/>
</dbReference>
<comment type="catalytic activity">
    <reaction evidence="11">
        <text>ATP + H2O = ADP + phosphate + H(+)</text>
        <dbReference type="Rhea" id="RHEA:13065"/>
        <dbReference type="ChEBI" id="CHEBI:15377"/>
        <dbReference type="ChEBI" id="CHEBI:15378"/>
        <dbReference type="ChEBI" id="CHEBI:30616"/>
        <dbReference type="ChEBI" id="CHEBI:43474"/>
        <dbReference type="ChEBI" id="CHEBI:456216"/>
        <dbReference type="EC" id="3.6.4.12"/>
    </reaction>
</comment>
<feature type="domain" description="MCM OB" evidence="13">
    <location>
        <begin position="126"/>
        <end position="227"/>
    </location>
</feature>
<gene>
    <name evidence="14" type="ORF">LELG_01851</name>
</gene>
<keyword evidence="9" id="KW-0238">DNA-binding</keyword>
<evidence type="ECO:0000256" key="6">
    <source>
        <dbReference type="ARBA" id="ARBA00022801"/>
    </source>
</evidence>
<evidence type="ECO:0000256" key="2">
    <source>
        <dbReference type="ARBA" id="ARBA00008010"/>
    </source>
</evidence>
<evidence type="ECO:0000256" key="3">
    <source>
        <dbReference type="ARBA" id="ARBA00012551"/>
    </source>
</evidence>
<dbReference type="STRING" id="379508.A5DWW4"/>
<dbReference type="GO" id="GO:1902975">
    <property type="term" value="P:mitotic DNA replication initiation"/>
    <property type="evidence" value="ECO:0007669"/>
    <property type="project" value="TreeGrafter"/>
</dbReference>
<evidence type="ECO:0000313" key="14">
    <source>
        <dbReference type="EMBL" id="EDK43672.1"/>
    </source>
</evidence>
<evidence type="ECO:0000256" key="9">
    <source>
        <dbReference type="ARBA" id="ARBA00023125"/>
    </source>
</evidence>
<reference evidence="14 15" key="1">
    <citation type="journal article" date="2009" name="Nature">
        <title>Evolution of pathogenicity and sexual reproduction in eight Candida genomes.</title>
        <authorList>
            <person name="Butler G."/>
            <person name="Rasmussen M.D."/>
            <person name="Lin M.F."/>
            <person name="Santos M.A."/>
            <person name="Sakthikumar S."/>
            <person name="Munro C.A."/>
            <person name="Rheinbay E."/>
            <person name="Grabherr M."/>
            <person name="Forche A."/>
            <person name="Reedy J.L."/>
            <person name="Agrafioti I."/>
            <person name="Arnaud M.B."/>
            <person name="Bates S."/>
            <person name="Brown A.J."/>
            <person name="Brunke S."/>
            <person name="Costanzo M.C."/>
            <person name="Fitzpatrick D.A."/>
            <person name="de Groot P.W."/>
            <person name="Harris D."/>
            <person name="Hoyer L.L."/>
            <person name="Hube B."/>
            <person name="Klis F.M."/>
            <person name="Kodira C."/>
            <person name="Lennard N."/>
            <person name="Logue M.E."/>
            <person name="Martin R."/>
            <person name="Neiman A.M."/>
            <person name="Nikolaou E."/>
            <person name="Quail M.A."/>
            <person name="Quinn J."/>
            <person name="Santos M.C."/>
            <person name="Schmitzberger F.F."/>
            <person name="Sherlock G."/>
            <person name="Shah P."/>
            <person name="Silverstein K.A."/>
            <person name="Skrzypek M.S."/>
            <person name="Soll D."/>
            <person name="Staggs R."/>
            <person name="Stansfield I."/>
            <person name="Stumpf M.P."/>
            <person name="Sudbery P.E."/>
            <person name="Srikantha T."/>
            <person name="Zeng Q."/>
            <person name="Berman J."/>
            <person name="Berriman M."/>
            <person name="Heitman J."/>
            <person name="Gow N.A."/>
            <person name="Lorenz M.C."/>
            <person name="Birren B.W."/>
            <person name="Kellis M."/>
            <person name="Cuomo C.A."/>
        </authorList>
    </citation>
    <scope>NUCLEOTIDE SEQUENCE [LARGE SCALE GENOMIC DNA]</scope>
    <source>
        <strain evidence="15">ATCC 11503 / BCRC 21390 / CBS 2605 / JCM 1781 / NBRC 1676 / NRRL YB-4239</strain>
    </source>
</reference>
<dbReference type="SUPFAM" id="SSF50249">
    <property type="entry name" value="Nucleic acid-binding proteins"/>
    <property type="match status" value="1"/>
</dbReference>
<dbReference type="InterPro" id="IPR027925">
    <property type="entry name" value="MCM_N"/>
</dbReference>
<dbReference type="InterPro" id="IPR031327">
    <property type="entry name" value="MCM"/>
</dbReference>
<evidence type="ECO:0000259" key="12">
    <source>
        <dbReference type="Pfam" id="PF14551"/>
    </source>
</evidence>
<dbReference type="OMA" id="NIQLEYM"/>
<comment type="similarity">
    <text evidence="2">Belongs to the MCM family.</text>
</comment>
<comment type="subcellular location">
    <subcellularLocation>
        <location evidence="1">Nucleus</location>
    </subcellularLocation>
</comment>
<dbReference type="AlphaFoldDB" id="A5DWW4"/>
<proteinExistence type="inferred from homology"/>
<dbReference type="PANTHER" id="PTHR11630">
    <property type="entry name" value="DNA REPLICATION LICENSING FACTOR MCM FAMILY MEMBER"/>
    <property type="match status" value="1"/>
</dbReference>
<keyword evidence="6" id="KW-0378">Hydrolase</keyword>
<dbReference type="InParanoid" id="A5DWW4"/>
<dbReference type="InterPro" id="IPR012340">
    <property type="entry name" value="NA-bd_OB-fold"/>
</dbReference>
<keyword evidence="10" id="KW-0539">Nucleus</keyword>
<dbReference type="GO" id="GO:0003697">
    <property type="term" value="F:single-stranded DNA binding"/>
    <property type="evidence" value="ECO:0007669"/>
    <property type="project" value="TreeGrafter"/>
</dbReference>
<evidence type="ECO:0000256" key="4">
    <source>
        <dbReference type="ARBA" id="ARBA00022705"/>
    </source>
</evidence>
<keyword evidence="7" id="KW-0347">Helicase</keyword>
<evidence type="ECO:0000256" key="11">
    <source>
        <dbReference type="ARBA" id="ARBA00047995"/>
    </source>
</evidence>
<sequence length="231" mass="26518">MNDNTQFDEQPLDAVFGDRVRRFQEFLDRDDANTGINYRSQIRNLIIKSKNRLNVSIDQIRDFDREFWQGLLNQPADYLPACERALRDTVLTIYDPSDSDFPSEFDSSQQYYLSFKGAFGSHSVTARSIDSSYLSKMVSIEGIVTRASLVRPKVIRSVHYAEATGRFYAREYRDQTTSFDAISTPAIYPTEDMEGNKLTTEYGYSTYRDHQKISVQEMPETAPAGQLHKIG</sequence>
<name>A5DWW4_LODEL</name>
<dbReference type="VEuPathDB" id="FungiDB:LELG_01851"/>
<dbReference type="GO" id="GO:0005634">
    <property type="term" value="C:nucleus"/>
    <property type="evidence" value="ECO:0007669"/>
    <property type="project" value="UniProtKB-SubCell"/>
</dbReference>
<evidence type="ECO:0000256" key="5">
    <source>
        <dbReference type="ARBA" id="ARBA00022741"/>
    </source>
</evidence>
<accession>A5DWW4</accession>
<evidence type="ECO:0000256" key="8">
    <source>
        <dbReference type="ARBA" id="ARBA00022840"/>
    </source>
</evidence>
<evidence type="ECO:0000259" key="13">
    <source>
        <dbReference type="Pfam" id="PF17207"/>
    </source>
</evidence>
<evidence type="ECO:0000313" key="15">
    <source>
        <dbReference type="Proteomes" id="UP000001996"/>
    </source>
</evidence>
<dbReference type="PANTHER" id="PTHR11630:SF46">
    <property type="entry name" value="DNA REPLICATION LICENSING FACTOR MCM3-RELATED"/>
    <property type="match status" value="1"/>
</dbReference>
<dbReference type="EC" id="3.6.4.12" evidence="3"/>
<keyword evidence="5" id="KW-0547">Nucleotide-binding</keyword>
<dbReference type="Gene3D" id="2.20.28.10">
    <property type="match status" value="1"/>
</dbReference>
<keyword evidence="8" id="KW-0067">ATP-binding</keyword>
<dbReference type="Gene3D" id="2.40.50.140">
    <property type="entry name" value="Nucleic acid-binding proteins"/>
    <property type="match status" value="1"/>
</dbReference>
<dbReference type="OrthoDB" id="1882346at2759"/>
<protein>
    <recommendedName>
        <fullName evidence="3">DNA helicase</fullName>
        <ecNumber evidence="3">3.6.4.12</ecNumber>
    </recommendedName>
</protein>
<dbReference type="Pfam" id="PF14551">
    <property type="entry name" value="MCM_N"/>
    <property type="match status" value="1"/>
</dbReference>
<dbReference type="EMBL" id="CH981525">
    <property type="protein sequence ID" value="EDK43672.1"/>
    <property type="molecule type" value="Genomic_DNA"/>
</dbReference>
<dbReference type="Gene3D" id="3.30.1640.10">
    <property type="entry name" value="mini-chromosome maintenance (MCM) complex, chain A, domain 1"/>
    <property type="match status" value="1"/>
</dbReference>
<dbReference type="FunFam" id="2.20.28.10:FF:000008">
    <property type="entry name" value="DNA helicase"/>
    <property type="match status" value="1"/>
</dbReference>
<dbReference type="GO" id="GO:0042555">
    <property type="term" value="C:MCM complex"/>
    <property type="evidence" value="ECO:0007669"/>
    <property type="project" value="TreeGrafter"/>
</dbReference>
<dbReference type="GO" id="GO:0006271">
    <property type="term" value="P:DNA strand elongation involved in DNA replication"/>
    <property type="evidence" value="ECO:0007669"/>
    <property type="project" value="TreeGrafter"/>
</dbReference>
<feature type="domain" description="MCM N-terminal" evidence="12">
    <location>
        <begin position="21"/>
        <end position="116"/>
    </location>
</feature>
<evidence type="ECO:0000256" key="7">
    <source>
        <dbReference type="ARBA" id="ARBA00022806"/>
    </source>
</evidence>
<dbReference type="GO" id="GO:0017116">
    <property type="term" value="F:single-stranded DNA helicase activity"/>
    <property type="evidence" value="ECO:0007669"/>
    <property type="project" value="TreeGrafter"/>
</dbReference>
<dbReference type="GO" id="GO:0016787">
    <property type="term" value="F:hydrolase activity"/>
    <property type="evidence" value="ECO:0007669"/>
    <property type="project" value="UniProtKB-KW"/>
</dbReference>
<dbReference type="InterPro" id="IPR033762">
    <property type="entry name" value="MCM_OB"/>
</dbReference>
<organism evidence="14 15">
    <name type="scientific">Lodderomyces elongisporus (strain ATCC 11503 / CBS 2605 / JCM 1781 / NBRC 1676 / NRRL YB-4239)</name>
    <name type="common">Yeast</name>
    <name type="synonym">Saccharomyces elongisporus</name>
    <dbReference type="NCBI Taxonomy" id="379508"/>
    <lineage>
        <taxon>Eukaryota</taxon>
        <taxon>Fungi</taxon>
        <taxon>Dikarya</taxon>
        <taxon>Ascomycota</taxon>
        <taxon>Saccharomycotina</taxon>
        <taxon>Pichiomycetes</taxon>
        <taxon>Debaryomycetaceae</taxon>
        <taxon>Candida/Lodderomyces clade</taxon>
        <taxon>Lodderomyces</taxon>
    </lineage>
</organism>
<evidence type="ECO:0000256" key="1">
    <source>
        <dbReference type="ARBA" id="ARBA00004123"/>
    </source>
</evidence>
<dbReference type="eggNOG" id="KOG0479">
    <property type="taxonomic scope" value="Eukaryota"/>
</dbReference>
<keyword evidence="15" id="KW-1185">Reference proteome</keyword>
<dbReference type="HOGENOM" id="CLU_1200016_0_0_1"/>
<evidence type="ECO:0000256" key="10">
    <source>
        <dbReference type="ARBA" id="ARBA00023242"/>
    </source>
</evidence>
<dbReference type="Pfam" id="PF17207">
    <property type="entry name" value="MCM_OB"/>
    <property type="match status" value="1"/>
</dbReference>
<dbReference type="Proteomes" id="UP000001996">
    <property type="component" value="Unassembled WGS sequence"/>
</dbReference>
<dbReference type="GO" id="GO:0000727">
    <property type="term" value="P:double-strand break repair via break-induced replication"/>
    <property type="evidence" value="ECO:0007669"/>
    <property type="project" value="TreeGrafter"/>
</dbReference>